<accession>A0ACC1B3A7</accession>
<evidence type="ECO:0000313" key="1">
    <source>
        <dbReference type="EMBL" id="KAJ0093365.1"/>
    </source>
</evidence>
<dbReference type="Proteomes" id="UP001164250">
    <property type="component" value="Chromosome 7"/>
</dbReference>
<evidence type="ECO:0000313" key="2">
    <source>
        <dbReference type="Proteomes" id="UP001164250"/>
    </source>
</evidence>
<organism evidence="1 2">
    <name type="scientific">Pistacia atlantica</name>
    <dbReference type="NCBI Taxonomy" id="434234"/>
    <lineage>
        <taxon>Eukaryota</taxon>
        <taxon>Viridiplantae</taxon>
        <taxon>Streptophyta</taxon>
        <taxon>Embryophyta</taxon>
        <taxon>Tracheophyta</taxon>
        <taxon>Spermatophyta</taxon>
        <taxon>Magnoliopsida</taxon>
        <taxon>eudicotyledons</taxon>
        <taxon>Gunneridae</taxon>
        <taxon>Pentapetalae</taxon>
        <taxon>rosids</taxon>
        <taxon>malvids</taxon>
        <taxon>Sapindales</taxon>
        <taxon>Anacardiaceae</taxon>
        <taxon>Pistacia</taxon>
    </lineage>
</organism>
<dbReference type="EMBL" id="CM047903">
    <property type="protein sequence ID" value="KAJ0093365.1"/>
    <property type="molecule type" value="Genomic_DNA"/>
</dbReference>
<proteinExistence type="predicted"/>
<name>A0ACC1B3A7_9ROSI</name>
<keyword evidence="2" id="KW-1185">Reference proteome</keyword>
<protein>
    <submittedName>
        <fullName evidence="1">Uncharacterized protein</fullName>
    </submittedName>
</protein>
<sequence length="49" mass="5860">MKIELVSLPFNYVGHHQYKYSLTLYLFIVVLMHATYELCYGEINNDVYL</sequence>
<reference evidence="2" key="1">
    <citation type="journal article" date="2023" name="G3 (Bethesda)">
        <title>Genome assembly and association tests identify interacting loci associated with vigor, precocity, and sex in interspecific pistachio rootstocks.</title>
        <authorList>
            <person name="Palmer W."/>
            <person name="Jacygrad E."/>
            <person name="Sagayaradj S."/>
            <person name="Cavanaugh K."/>
            <person name="Han R."/>
            <person name="Bertier L."/>
            <person name="Beede B."/>
            <person name="Kafkas S."/>
            <person name="Golino D."/>
            <person name="Preece J."/>
            <person name="Michelmore R."/>
        </authorList>
    </citation>
    <scope>NUCLEOTIDE SEQUENCE [LARGE SCALE GENOMIC DNA]</scope>
</reference>
<comment type="caution">
    <text evidence="1">The sequence shown here is derived from an EMBL/GenBank/DDBJ whole genome shotgun (WGS) entry which is preliminary data.</text>
</comment>
<gene>
    <name evidence="1" type="ORF">Patl1_26682</name>
</gene>